<feature type="region of interest" description="Disordered" evidence="1">
    <location>
        <begin position="255"/>
        <end position="274"/>
    </location>
</feature>
<name>A0A178F6H2_TRIRU</name>
<accession>A0A178F6H2</accession>
<dbReference type="GO" id="GO:0000294">
    <property type="term" value="P:nuclear-transcribed mRNA catabolic process, RNase MRP-dependent"/>
    <property type="evidence" value="ECO:0007669"/>
    <property type="project" value="TreeGrafter"/>
</dbReference>
<dbReference type="GO" id="GO:0000172">
    <property type="term" value="C:ribonuclease MRP complex"/>
    <property type="evidence" value="ECO:0007669"/>
    <property type="project" value="InterPro"/>
</dbReference>
<feature type="domain" description="RNase MRP protein 1 RNA binding" evidence="2">
    <location>
        <begin position="67"/>
        <end position="166"/>
    </location>
</feature>
<dbReference type="GO" id="GO:0000466">
    <property type="term" value="P:maturation of 5.8S rRNA from tricistronic rRNA transcript (SSU-rRNA, 5.8S rRNA, LSU-rRNA)"/>
    <property type="evidence" value="ECO:0007669"/>
    <property type="project" value="TreeGrafter"/>
</dbReference>
<reference evidence="3 4" key="1">
    <citation type="submission" date="2016-05" db="EMBL/GenBank/DDBJ databases">
        <title>Genome sequencing of Trichophyton rubrum CMCC(F)T1i isolated from hair.</title>
        <authorList>
            <person name="Zhan P."/>
            <person name="Tao Y."/>
            <person name="Liu W."/>
        </authorList>
    </citation>
    <scope>NUCLEOTIDE SEQUENCE [LARGE SCALE GENOMIC DNA]</scope>
    <source>
        <strain evidence="4">CMCC(F)T1i</strain>
    </source>
</reference>
<dbReference type="PANTHER" id="PTHR37792:SF1">
    <property type="entry name" value="RIBONUCLEASE MRP PROTEIN SUBUNIT RMP1"/>
    <property type="match status" value="1"/>
</dbReference>
<evidence type="ECO:0000259" key="2">
    <source>
        <dbReference type="Pfam" id="PF20945"/>
    </source>
</evidence>
<dbReference type="Proteomes" id="UP000243015">
    <property type="component" value="Unassembled WGS sequence"/>
</dbReference>
<sequence>MKGEKEEEELIRRESSFYRCQIHVAEGMSQGTVPGTNVGGCPFTGSVRQYFDMGETPPGDIRSIHRTLHLLYHHNKNQHRCTKWWKWLNMLRRWTLNLACEIEKIEKFEDVLGADGSDEHPFAPVWKIMRYLHDELIPRCYRAFSTVVADVQFCSLGIALLATLAEVFNVVQINKGELSNIASELGDEKGPETIPRSASNVTVDEDFGEVIRRSEVDSHVRTTVDTVVSTDGEAVTKKKRKSCFDKSMKRKVDYDTSMTASLGEADSSKEKKKKKKRKVNVIDDIFAGL</sequence>
<comment type="caution">
    <text evidence="3">The sequence shown here is derived from an EMBL/GenBank/DDBJ whole genome shotgun (WGS) entry which is preliminary data.</text>
</comment>
<dbReference type="EMBL" id="LHPM01000009">
    <property type="protein sequence ID" value="OAL67949.1"/>
    <property type="molecule type" value="Genomic_DNA"/>
</dbReference>
<evidence type="ECO:0000313" key="4">
    <source>
        <dbReference type="Proteomes" id="UP000243015"/>
    </source>
</evidence>
<dbReference type="InterPro" id="IPR047205">
    <property type="entry name" value="RMP1"/>
</dbReference>
<evidence type="ECO:0000256" key="1">
    <source>
        <dbReference type="SAM" id="MobiDB-lite"/>
    </source>
</evidence>
<dbReference type="CDD" id="cd22573">
    <property type="entry name" value="RMP1_RBD"/>
    <property type="match status" value="1"/>
</dbReference>
<dbReference type="PANTHER" id="PTHR37792">
    <property type="entry name" value="RIBONUCLEASE MRP PROTEIN SUBUNIT RMP1"/>
    <property type="match status" value="1"/>
</dbReference>
<organism evidence="3 4">
    <name type="scientific">Trichophyton rubrum</name>
    <name type="common">Athlete's foot fungus</name>
    <name type="synonym">Epidermophyton rubrum</name>
    <dbReference type="NCBI Taxonomy" id="5551"/>
    <lineage>
        <taxon>Eukaryota</taxon>
        <taxon>Fungi</taxon>
        <taxon>Dikarya</taxon>
        <taxon>Ascomycota</taxon>
        <taxon>Pezizomycotina</taxon>
        <taxon>Eurotiomycetes</taxon>
        <taxon>Eurotiomycetidae</taxon>
        <taxon>Onygenales</taxon>
        <taxon>Arthrodermataceae</taxon>
        <taxon>Trichophyton</taxon>
    </lineage>
</organism>
<gene>
    <name evidence="3" type="ORF">A7C99_1081</name>
</gene>
<evidence type="ECO:0000313" key="3">
    <source>
        <dbReference type="EMBL" id="OAL67949.1"/>
    </source>
</evidence>
<dbReference type="Pfam" id="PF20945">
    <property type="entry name" value="RMP1"/>
    <property type="match status" value="1"/>
</dbReference>
<proteinExistence type="predicted"/>
<protein>
    <recommendedName>
        <fullName evidence="2">RNase MRP protein 1 RNA binding domain-containing protein</fullName>
    </recommendedName>
</protein>
<dbReference type="VEuPathDB" id="FungiDB:TERG_06444"/>
<dbReference type="GO" id="GO:0042134">
    <property type="term" value="F:rRNA primary transcript binding"/>
    <property type="evidence" value="ECO:0007669"/>
    <property type="project" value="InterPro"/>
</dbReference>
<dbReference type="InterPro" id="IPR047204">
    <property type="entry name" value="RMP1_RBD"/>
</dbReference>
<dbReference type="AlphaFoldDB" id="A0A178F6H2"/>